<comment type="similarity">
    <text evidence="10 12">Belongs to the fluoride channel Fluc/FEX (TC 1.A.43) family.</text>
</comment>
<keyword evidence="12" id="KW-0479">Metal-binding</keyword>
<dbReference type="RefSeq" id="WP_211926975.1">
    <property type="nucleotide sequence ID" value="NZ_JAGQFT020000001.1"/>
</dbReference>
<evidence type="ECO:0000256" key="5">
    <source>
        <dbReference type="ARBA" id="ARBA00022989"/>
    </source>
</evidence>
<reference evidence="14 15" key="1">
    <citation type="journal article" date="2021" name="Microbiol. Resour. Announc.">
        <title>Draft Genome Sequence of Coralloluteibacterium stylophorae LMG 29479T.</title>
        <authorList>
            <person name="Karlyshev A.V."/>
            <person name="Kudryashova E.B."/>
            <person name="Ariskina E.V."/>
            <person name="Conroy A.P."/>
            <person name="Abidueva E.Y."/>
        </authorList>
    </citation>
    <scope>NUCLEOTIDE SEQUENCE [LARGE SCALE GENOMIC DNA]</scope>
    <source>
        <strain evidence="14 15">LMG 29479</strain>
    </source>
</reference>
<proteinExistence type="inferred from homology"/>
<dbReference type="NCBIfam" id="NF010814">
    <property type="entry name" value="PRK14218.1"/>
    <property type="match status" value="1"/>
</dbReference>
<dbReference type="GO" id="GO:0062054">
    <property type="term" value="F:fluoride channel activity"/>
    <property type="evidence" value="ECO:0007669"/>
    <property type="project" value="UniProtKB-UniRule"/>
</dbReference>
<dbReference type="HAMAP" id="MF_00454">
    <property type="entry name" value="FluC"/>
    <property type="match status" value="1"/>
</dbReference>
<dbReference type="GO" id="GO:0046872">
    <property type="term" value="F:metal ion binding"/>
    <property type="evidence" value="ECO:0007669"/>
    <property type="project" value="UniProtKB-KW"/>
</dbReference>
<accession>A0A8J7VTQ3</accession>
<organism evidence="13">
    <name type="scientific">Coralloluteibacterium stylophorae</name>
    <dbReference type="NCBI Taxonomy" id="1776034"/>
    <lineage>
        <taxon>Bacteria</taxon>
        <taxon>Pseudomonadati</taxon>
        <taxon>Pseudomonadota</taxon>
        <taxon>Gammaproteobacteria</taxon>
        <taxon>Lysobacterales</taxon>
        <taxon>Lysobacteraceae</taxon>
        <taxon>Coralloluteibacterium</taxon>
    </lineage>
</organism>
<comment type="activity regulation">
    <text evidence="12">Na(+) is not transported, but it plays an essential structural role and its presence is essential for fluoride channel function.</text>
</comment>
<evidence type="ECO:0000256" key="3">
    <source>
        <dbReference type="ARBA" id="ARBA00022519"/>
    </source>
</evidence>
<evidence type="ECO:0000256" key="9">
    <source>
        <dbReference type="ARBA" id="ARBA00023303"/>
    </source>
</evidence>
<evidence type="ECO:0000256" key="2">
    <source>
        <dbReference type="ARBA" id="ARBA00022475"/>
    </source>
</evidence>
<evidence type="ECO:0000256" key="6">
    <source>
        <dbReference type="ARBA" id="ARBA00023053"/>
    </source>
</evidence>
<comment type="subcellular location">
    <subcellularLocation>
        <location evidence="1 12">Cell membrane</location>
        <topology evidence="1 12">Multi-pass membrane protein</topology>
    </subcellularLocation>
</comment>
<feature type="binding site" evidence="12">
    <location>
        <position position="84"/>
    </location>
    <ligand>
        <name>Na(+)</name>
        <dbReference type="ChEBI" id="CHEBI:29101"/>
        <note>structural</note>
    </ligand>
</feature>
<dbReference type="PANTHER" id="PTHR28259:SF1">
    <property type="entry name" value="FLUORIDE EXPORT PROTEIN 1-RELATED"/>
    <property type="match status" value="1"/>
</dbReference>
<dbReference type="EMBL" id="JAGQFT020000001">
    <property type="protein sequence ID" value="MBS7455900.1"/>
    <property type="molecule type" value="Genomic_DNA"/>
</dbReference>
<keyword evidence="2 12" id="KW-1003">Cell membrane</keyword>
<dbReference type="GO" id="GO:0140114">
    <property type="term" value="P:cellular detoxification of fluoride"/>
    <property type="evidence" value="ECO:0007669"/>
    <property type="project" value="UniProtKB-UniRule"/>
</dbReference>
<reference evidence="13" key="2">
    <citation type="submission" date="2021-04" db="EMBL/GenBank/DDBJ databases">
        <authorList>
            <person name="Karlyshev A.V."/>
        </authorList>
    </citation>
    <scope>NUCLEOTIDE SEQUENCE</scope>
    <source>
        <strain evidence="13">LMG 29479</strain>
    </source>
</reference>
<evidence type="ECO:0000313" key="14">
    <source>
        <dbReference type="EMBL" id="MBS7455900.1"/>
    </source>
</evidence>
<gene>
    <name evidence="12 13" type="primary">crcB</name>
    <name evidence="12" type="synonym">fluC</name>
    <name evidence="14" type="ORF">KB893_001975</name>
    <name evidence="13" type="ORF">KB893_11100</name>
</gene>
<dbReference type="InterPro" id="IPR003691">
    <property type="entry name" value="FluC"/>
</dbReference>
<comment type="catalytic activity">
    <reaction evidence="11">
        <text>fluoride(in) = fluoride(out)</text>
        <dbReference type="Rhea" id="RHEA:76159"/>
        <dbReference type="ChEBI" id="CHEBI:17051"/>
    </reaction>
    <physiologicalReaction direction="left-to-right" evidence="11">
        <dbReference type="Rhea" id="RHEA:76160"/>
    </physiologicalReaction>
</comment>
<feature type="binding site" evidence="12">
    <location>
        <position position="81"/>
    </location>
    <ligand>
        <name>Na(+)</name>
        <dbReference type="ChEBI" id="CHEBI:29101"/>
        <note>structural</note>
    </ligand>
</feature>
<evidence type="ECO:0000256" key="12">
    <source>
        <dbReference type="HAMAP-Rule" id="MF_00454"/>
    </source>
</evidence>
<comment type="caution">
    <text evidence="13">The sequence shown here is derived from an EMBL/GenBank/DDBJ whole genome shotgun (WGS) entry which is preliminary data.</text>
</comment>
<keyword evidence="12" id="KW-0813">Transport</keyword>
<feature type="transmembrane region" description="Helical" evidence="12">
    <location>
        <begin position="103"/>
        <end position="123"/>
    </location>
</feature>
<evidence type="ECO:0000313" key="15">
    <source>
        <dbReference type="Proteomes" id="UP000675747"/>
    </source>
</evidence>
<dbReference type="GO" id="GO:0005886">
    <property type="term" value="C:plasma membrane"/>
    <property type="evidence" value="ECO:0007669"/>
    <property type="project" value="UniProtKB-SubCell"/>
</dbReference>
<feature type="transmembrane region" description="Helical" evidence="12">
    <location>
        <begin position="6"/>
        <end position="27"/>
    </location>
</feature>
<evidence type="ECO:0000256" key="4">
    <source>
        <dbReference type="ARBA" id="ARBA00022692"/>
    </source>
</evidence>
<comment type="function">
    <text evidence="12">Fluoride-specific ion channel. Important for reducing fluoride concentration in the cell, thus reducing its toxicity.</text>
</comment>
<keyword evidence="6 12" id="KW-0915">Sodium</keyword>
<keyword evidence="7 12" id="KW-0406">Ion transport</keyword>
<evidence type="ECO:0000256" key="7">
    <source>
        <dbReference type="ARBA" id="ARBA00023065"/>
    </source>
</evidence>
<dbReference type="Pfam" id="PF02537">
    <property type="entry name" value="CRCB"/>
    <property type="match status" value="1"/>
</dbReference>
<dbReference type="PANTHER" id="PTHR28259">
    <property type="entry name" value="FLUORIDE EXPORT PROTEIN 1-RELATED"/>
    <property type="match status" value="1"/>
</dbReference>
<keyword evidence="15" id="KW-1185">Reference proteome</keyword>
<dbReference type="Proteomes" id="UP000675747">
    <property type="component" value="Unassembled WGS sequence"/>
</dbReference>
<keyword evidence="4 12" id="KW-0812">Transmembrane</keyword>
<keyword evidence="3" id="KW-0997">Cell inner membrane</keyword>
<name>A0A8J7VTQ3_9GAMM</name>
<sequence>MITGAWWQQLVLVMAGGALGAAGRFWLGGVLLRQLGSGFPWGTLAVNLVGAFAAGFLALWLEGRGGAALYWRAFLMVGVLGALTTFSALMVECLLFARSDRSALMLGYIAASLAGGLLLVWLGSRAALALRGG</sequence>
<evidence type="ECO:0000256" key="1">
    <source>
        <dbReference type="ARBA" id="ARBA00004651"/>
    </source>
</evidence>
<keyword evidence="8 12" id="KW-0472">Membrane</keyword>
<evidence type="ECO:0000256" key="8">
    <source>
        <dbReference type="ARBA" id="ARBA00023136"/>
    </source>
</evidence>
<evidence type="ECO:0000256" key="10">
    <source>
        <dbReference type="ARBA" id="ARBA00035120"/>
    </source>
</evidence>
<evidence type="ECO:0000256" key="11">
    <source>
        <dbReference type="ARBA" id="ARBA00035585"/>
    </source>
</evidence>
<feature type="transmembrane region" description="Helical" evidence="12">
    <location>
        <begin position="39"/>
        <end position="61"/>
    </location>
</feature>
<dbReference type="EMBL" id="JAGQFT010000095">
    <property type="protein sequence ID" value="MBR0563055.1"/>
    <property type="molecule type" value="Genomic_DNA"/>
</dbReference>
<evidence type="ECO:0000313" key="13">
    <source>
        <dbReference type="EMBL" id="MBR0563055.1"/>
    </source>
</evidence>
<protein>
    <recommendedName>
        <fullName evidence="12">Fluoride-specific ion channel FluC</fullName>
    </recommendedName>
</protein>
<keyword evidence="9 12" id="KW-0407">Ion channel</keyword>
<dbReference type="AlphaFoldDB" id="A0A8J7VTQ3"/>
<feature type="transmembrane region" description="Helical" evidence="12">
    <location>
        <begin position="73"/>
        <end position="96"/>
    </location>
</feature>
<keyword evidence="5 12" id="KW-1133">Transmembrane helix</keyword>